<dbReference type="CDD" id="cd00154">
    <property type="entry name" value="Rab"/>
    <property type="match status" value="1"/>
</dbReference>
<accession>A0AA86RR04</accession>
<dbReference type="GO" id="GO:0005764">
    <property type="term" value="C:lysosome"/>
    <property type="evidence" value="ECO:0007669"/>
    <property type="project" value="TreeGrafter"/>
</dbReference>
<dbReference type="SMART" id="SM00174">
    <property type="entry name" value="RHO"/>
    <property type="match status" value="1"/>
</dbReference>
<dbReference type="FunFam" id="3.40.50.300:FF:000808">
    <property type="entry name" value="Small GTP-binding protein, putative"/>
    <property type="match status" value="1"/>
</dbReference>
<dbReference type="PROSITE" id="PS51419">
    <property type="entry name" value="RAB"/>
    <property type="match status" value="1"/>
</dbReference>
<dbReference type="PROSITE" id="PS51421">
    <property type="entry name" value="RAS"/>
    <property type="match status" value="1"/>
</dbReference>
<sequence>MSAKSYQCKMVIIGDSTVGKTTLLNRYVKDTIDLTLQTTIGVSFFHKNVYLQGNTYKLEIYDTAGQERFNSLVPMYYQRSHFCFIVFDLQNINSFERVAFWENELKKNTNSDGAVIQRVVVGNKCDKDVTVNEQEVQNWCKGRGVHYYRVSALTGEGVNEMFNEILMKYSWQPAEDTSKVGQTIVGDKKKGCC</sequence>
<keyword evidence="2" id="KW-0547">Nucleotide-binding</keyword>
<dbReference type="InterPro" id="IPR005225">
    <property type="entry name" value="Small_GTP-bd"/>
</dbReference>
<dbReference type="GO" id="GO:0005770">
    <property type="term" value="C:late endosome"/>
    <property type="evidence" value="ECO:0007669"/>
    <property type="project" value="TreeGrafter"/>
</dbReference>
<proteinExistence type="inferred from homology"/>
<keyword evidence="3" id="KW-0342">GTP-binding</keyword>
<dbReference type="EMBL" id="CATOUU010001174">
    <property type="protein sequence ID" value="CAI9976472.1"/>
    <property type="molecule type" value="Genomic_DNA"/>
</dbReference>
<evidence type="ECO:0000313" key="5">
    <source>
        <dbReference type="EMBL" id="CAL5982612.1"/>
    </source>
</evidence>
<comment type="similarity">
    <text evidence="1">Belongs to the small GTPase superfamily. Rab family.</text>
</comment>
<evidence type="ECO:0000313" key="4">
    <source>
        <dbReference type="EMBL" id="CAI9976472.1"/>
    </source>
</evidence>
<dbReference type="PANTHER" id="PTHR47981">
    <property type="entry name" value="RAB FAMILY"/>
    <property type="match status" value="1"/>
</dbReference>
<evidence type="ECO:0000256" key="3">
    <source>
        <dbReference type="ARBA" id="ARBA00023134"/>
    </source>
</evidence>
<comment type="caution">
    <text evidence="4">The sequence shown here is derived from an EMBL/GenBank/DDBJ whole genome shotgun (WGS) entry which is preliminary data.</text>
</comment>
<dbReference type="PROSITE" id="PS51420">
    <property type="entry name" value="RHO"/>
    <property type="match status" value="1"/>
</dbReference>
<dbReference type="Pfam" id="PF00071">
    <property type="entry name" value="Ras"/>
    <property type="match status" value="1"/>
</dbReference>
<dbReference type="SMART" id="SM00176">
    <property type="entry name" value="RAN"/>
    <property type="match status" value="1"/>
</dbReference>
<dbReference type="PRINTS" id="PR00449">
    <property type="entry name" value="RASTRNSFRMNG"/>
</dbReference>
<dbReference type="SMART" id="SM00175">
    <property type="entry name" value="RAB"/>
    <property type="match status" value="1"/>
</dbReference>
<dbReference type="InterPro" id="IPR001806">
    <property type="entry name" value="Small_GTPase"/>
</dbReference>
<dbReference type="GO" id="GO:0045335">
    <property type="term" value="C:phagocytic vesicle"/>
    <property type="evidence" value="ECO:0007669"/>
    <property type="project" value="TreeGrafter"/>
</dbReference>
<protein>
    <submittedName>
        <fullName evidence="4">Rab1a</fullName>
    </submittedName>
</protein>
<gene>
    <name evidence="4" type="ORF">HINF_LOCUS64117</name>
    <name evidence="5" type="ORF">HINF_LOCUS7217</name>
</gene>
<organism evidence="4">
    <name type="scientific">Hexamita inflata</name>
    <dbReference type="NCBI Taxonomy" id="28002"/>
    <lineage>
        <taxon>Eukaryota</taxon>
        <taxon>Metamonada</taxon>
        <taxon>Diplomonadida</taxon>
        <taxon>Hexamitidae</taxon>
        <taxon>Hexamitinae</taxon>
        <taxon>Hexamita</taxon>
    </lineage>
</organism>
<dbReference type="Proteomes" id="UP001642409">
    <property type="component" value="Unassembled WGS sequence"/>
</dbReference>
<keyword evidence="6" id="KW-1185">Reference proteome</keyword>
<reference evidence="4" key="1">
    <citation type="submission" date="2023-06" db="EMBL/GenBank/DDBJ databases">
        <authorList>
            <person name="Kurt Z."/>
        </authorList>
    </citation>
    <scope>NUCLEOTIDE SEQUENCE</scope>
</reference>
<dbReference type="PANTHER" id="PTHR47981:SF20">
    <property type="entry name" value="RAS-RELATED PROTEIN RAB-7A"/>
    <property type="match status" value="1"/>
</dbReference>
<dbReference type="GO" id="GO:0005525">
    <property type="term" value="F:GTP binding"/>
    <property type="evidence" value="ECO:0007669"/>
    <property type="project" value="UniProtKB-KW"/>
</dbReference>
<evidence type="ECO:0000313" key="6">
    <source>
        <dbReference type="Proteomes" id="UP001642409"/>
    </source>
</evidence>
<dbReference type="AlphaFoldDB" id="A0AA86RR04"/>
<dbReference type="NCBIfam" id="TIGR00231">
    <property type="entry name" value="small_GTP"/>
    <property type="match status" value="1"/>
</dbReference>
<dbReference type="SUPFAM" id="SSF52540">
    <property type="entry name" value="P-loop containing nucleoside triphosphate hydrolases"/>
    <property type="match status" value="1"/>
</dbReference>
<dbReference type="EMBL" id="CAXDID020000015">
    <property type="protein sequence ID" value="CAL5982612.1"/>
    <property type="molecule type" value="Genomic_DNA"/>
</dbReference>
<dbReference type="SMART" id="SM00173">
    <property type="entry name" value="RAS"/>
    <property type="match status" value="1"/>
</dbReference>
<evidence type="ECO:0000256" key="1">
    <source>
        <dbReference type="ARBA" id="ARBA00006270"/>
    </source>
</evidence>
<dbReference type="GO" id="GO:0090385">
    <property type="term" value="P:phagosome-lysosome fusion"/>
    <property type="evidence" value="ECO:0007669"/>
    <property type="project" value="TreeGrafter"/>
</dbReference>
<dbReference type="InterPro" id="IPR027417">
    <property type="entry name" value="P-loop_NTPase"/>
</dbReference>
<evidence type="ECO:0000256" key="2">
    <source>
        <dbReference type="ARBA" id="ARBA00022741"/>
    </source>
</evidence>
<name>A0AA86RR04_9EUKA</name>
<dbReference type="GO" id="GO:0003924">
    <property type="term" value="F:GTPase activity"/>
    <property type="evidence" value="ECO:0007669"/>
    <property type="project" value="InterPro"/>
</dbReference>
<dbReference type="Gene3D" id="3.40.50.300">
    <property type="entry name" value="P-loop containing nucleotide triphosphate hydrolases"/>
    <property type="match status" value="1"/>
</dbReference>
<reference evidence="5 6" key="2">
    <citation type="submission" date="2024-07" db="EMBL/GenBank/DDBJ databases">
        <authorList>
            <person name="Akdeniz Z."/>
        </authorList>
    </citation>
    <scope>NUCLEOTIDE SEQUENCE [LARGE SCALE GENOMIC DNA]</scope>
</reference>